<dbReference type="STRING" id="1544798.LH29_01965"/>
<protein>
    <recommendedName>
        <fullName evidence="5">DUF4956 domain-containing protein</fullName>
    </recommendedName>
</protein>
<keyword evidence="2" id="KW-0812">Transmembrane</keyword>
<feature type="transmembrane region" description="Helical" evidence="2">
    <location>
        <begin position="95"/>
        <end position="111"/>
    </location>
</feature>
<feature type="region of interest" description="Disordered" evidence="1">
    <location>
        <begin position="207"/>
        <end position="231"/>
    </location>
</feature>
<dbReference type="OrthoDB" id="154078at2"/>
<dbReference type="Pfam" id="PF16316">
    <property type="entry name" value="DUF4956"/>
    <property type="match status" value="1"/>
</dbReference>
<feature type="transmembrane region" description="Helical" evidence="2">
    <location>
        <begin position="43"/>
        <end position="60"/>
    </location>
</feature>
<dbReference type="EMBL" id="JRHC01000001">
    <property type="protein sequence ID" value="KJF44301.1"/>
    <property type="molecule type" value="Genomic_DNA"/>
</dbReference>
<keyword evidence="2" id="KW-1133">Transmembrane helix</keyword>
<comment type="caution">
    <text evidence="3">The sequence shown here is derived from an EMBL/GenBank/DDBJ whole genome shotgun (WGS) entry which is preliminary data.</text>
</comment>
<evidence type="ECO:0000256" key="2">
    <source>
        <dbReference type="SAM" id="Phobius"/>
    </source>
</evidence>
<evidence type="ECO:0000313" key="4">
    <source>
        <dbReference type="Proteomes" id="UP000032544"/>
    </source>
</evidence>
<dbReference type="Proteomes" id="UP000032544">
    <property type="component" value="Unassembled WGS sequence"/>
</dbReference>
<gene>
    <name evidence="3" type="ORF">LH29_01965</name>
</gene>
<evidence type="ECO:0000256" key="1">
    <source>
        <dbReference type="SAM" id="MobiDB-lite"/>
    </source>
</evidence>
<keyword evidence="4" id="KW-1185">Reference proteome</keyword>
<feature type="transmembrane region" description="Helical" evidence="2">
    <location>
        <begin position="117"/>
        <end position="138"/>
    </location>
</feature>
<feature type="transmembrane region" description="Helical" evidence="2">
    <location>
        <begin position="17"/>
        <end position="36"/>
    </location>
</feature>
<feature type="transmembrane region" description="Helical" evidence="2">
    <location>
        <begin position="66"/>
        <end position="83"/>
    </location>
</feature>
<organism evidence="3 4">
    <name type="scientific">Draconibacterium sediminis</name>
    <dbReference type="NCBI Taxonomy" id="1544798"/>
    <lineage>
        <taxon>Bacteria</taxon>
        <taxon>Pseudomonadati</taxon>
        <taxon>Bacteroidota</taxon>
        <taxon>Bacteroidia</taxon>
        <taxon>Marinilabiliales</taxon>
        <taxon>Prolixibacteraceae</taxon>
        <taxon>Draconibacterium</taxon>
    </lineage>
</organism>
<keyword evidence="2" id="KW-0472">Membrane</keyword>
<dbReference type="RefSeq" id="WP_045025856.1">
    <property type="nucleotide sequence ID" value="NZ_JRHC01000001.1"/>
</dbReference>
<dbReference type="InterPro" id="IPR032531">
    <property type="entry name" value="DUF4956"/>
</dbReference>
<dbReference type="AlphaFoldDB" id="A0A0D8JCP6"/>
<feature type="compositionally biased region" description="Polar residues" evidence="1">
    <location>
        <begin position="218"/>
        <end position="231"/>
    </location>
</feature>
<accession>A0A0D8JCP6</accession>
<reference evidence="3 4" key="1">
    <citation type="submission" date="2014-09" db="EMBL/GenBank/DDBJ databases">
        <title>Draft Genome Sequence of Draconibacterium sp. JN14CK-3.</title>
        <authorList>
            <person name="Dong C."/>
            <person name="Lai Q."/>
            <person name="Shao Z."/>
        </authorList>
    </citation>
    <scope>NUCLEOTIDE SEQUENCE [LARGE SCALE GENOMIC DNA]</scope>
    <source>
        <strain evidence="3 4">JN14CK-3</strain>
    </source>
</reference>
<evidence type="ECO:0008006" key="5">
    <source>
        <dbReference type="Google" id="ProtNLM"/>
    </source>
</evidence>
<proteinExistence type="predicted"/>
<sequence length="231" mass="26672">MTEQQLMHITGEPWTEFLIRLAINIVSIFFLIRVVYYPKNSRIKYLFTFFLMGMMIFLIASILDRVSLDMGFALGLFAIFGIIRYRSPSIDLKEMTYLFLVIGVSIINALLEFNMQTLFGLILANLLINVSALLMEYYKPRAYALKRALVFTPSDFSVLNDNQSLLEEIRQNTGIDVLRVELDKINKTRNEVTVWIYFHENNPERVVENPGEGLPSAESPTIWESNDTSSY</sequence>
<dbReference type="PATRIC" id="fig|1544798.3.peg.409"/>
<evidence type="ECO:0000313" key="3">
    <source>
        <dbReference type="EMBL" id="KJF44301.1"/>
    </source>
</evidence>
<name>A0A0D8JCP6_9BACT</name>